<name>A0ABS4SE78_9PROT</name>
<organism evidence="1 2">
    <name type="scientific">Azospirillum rugosum</name>
    <dbReference type="NCBI Taxonomy" id="416170"/>
    <lineage>
        <taxon>Bacteria</taxon>
        <taxon>Pseudomonadati</taxon>
        <taxon>Pseudomonadota</taxon>
        <taxon>Alphaproteobacteria</taxon>
        <taxon>Rhodospirillales</taxon>
        <taxon>Azospirillaceae</taxon>
        <taxon>Azospirillum</taxon>
    </lineage>
</organism>
<protein>
    <submittedName>
        <fullName evidence="1">Uncharacterized protein</fullName>
    </submittedName>
</protein>
<dbReference type="RefSeq" id="WP_209763795.1">
    <property type="nucleotide sequence ID" value="NZ_JAGINP010000002.1"/>
</dbReference>
<proteinExistence type="predicted"/>
<accession>A0ABS4SE78</accession>
<evidence type="ECO:0000313" key="1">
    <source>
        <dbReference type="EMBL" id="MBP2290886.1"/>
    </source>
</evidence>
<dbReference type="Proteomes" id="UP000781958">
    <property type="component" value="Unassembled WGS sequence"/>
</dbReference>
<keyword evidence="2" id="KW-1185">Reference proteome</keyword>
<dbReference type="EMBL" id="JAGINP010000002">
    <property type="protein sequence ID" value="MBP2290886.1"/>
    <property type="molecule type" value="Genomic_DNA"/>
</dbReference>
<sequence length="52" mass="5979">MSDSKISCKPRIDDGAKFNEDYRKIIEREFEDIFLYTIDKNRKGSSGAFSVG</sequence>
<comment type="caution">
    <text evidence="1">The sequence shown here is derived from an EMBL/GenBank/DDBJ whole genome shotgun (WGS) entry which is preliminary data.</text>
</comment>
<gene>
    <name evidence="1" type="ORF">J2851_000628</name>
</gene>
<reference evidence="1 2" key="1">
    <citation type="submission" date="2021-03" db="EMBL/GenBank/DDBJ databases">
        <title>Genomic Encyclopedia of Type Strains, Phase III (KMG-III): the genomes of soil and plant-associated and newly described type strains.</title>
        <authorList>
            <person name="Whitman W."/>
        </authorList>
    </citation>
    <scope>NUCLEOTIDE SEQUENCE [LARGE SCALE GENOMIC DNA]</scope>
    <source>
        <strain evidence="1 2">IMMIB AFH-6</strain>
    </source>
</reference>
<evidence type="ECO:0000313" key="2">
    <source>
        <dbReference type="Proteomes" id="UP000781958"/>
    </source>
</evidence>